<comment type="caution">
    <text evidence="1">The sequence shown here is derived from an EMBL/GenBank/DDBJ whole genome shotgun (WGS) entry which is preliminary data.</text>
</comment>
<dbReference type="Proteomes" id="UP001151760">
    <property type="component" value="Unassembled WGS sequence"/>
</dbReference>
<accession>A0ABQ5DBG6</accession>
<gene>
    <name evidence="1" type="ORF">Tco_0926746</name>
</gene>
<evidence type="ECO:0000313" key="1">
    <source>
        <dbReference type="EMBL" id="GJT36327.1"/>
    </source>
</evidence>
<evidence type="ECO:0000313" key="2">
    <source>
        <dbReference type="Proteomes" id="UP001151760"/>
    </source>
</evidence>
<name>A0ABQ5DBG6_9ASTR</name>
<dbReference type="EMBL" id="BQNB010015127">
    <property type="protein sequence ID" value="GJT36327.1"/>
    <property type="molecule type" value="Genomic_DNA"/>
</dbReference>
<keyword evidence="2" id="KW-1185">Reference proteome</keyword>
<organism evidence="1 2">
    <name type="scientific">Tanacetum coccineum</name>
    <dbReference type="NCBI Taxonomy" id="301880"/>
    <lineage>
        <taxon>Eukaryota</taxon>
        <taxon>Viridiplantae</taxon>
        <taxon>Streptophyta</taxon>
        <taxon>Embryophyta</taxon>
        <taxon>Tracheophyta</taxon>
        <taxon>Spermatophyta</taxon>
        <taxon>Magnoliopsida</taxon>
        <taxon>eudicotyledons</taxon>
        <taxon>Gunneridae</taxon>
        <taxon>Pentapetalae</taxon>
        <taxon>asterids</taxon>
        <taxon>campanulids</taxon>
        <taxon>Asterales</taxon>
        <taxon>Asteraceae</taxon>
        <taxon>Asteroideae</taxon>
        <taxon>Anthemideae</taxon>
        <taxon>Anthemidinae</taxon>
        <taxon>Tanacetum</taxon>
    </lineage>
</organism>
<proteinExistence type="predicted"/>
<reference evidence="1" key="2">
    <citation type="submission" date="2022-01" db="EMBL/GenBank/DDBJ databases">
        <authorList>
            <person name="Yamashiro T."/>
            <person name="Shiraishi A."/>
            <person name="Satake H."/>
            <person name="Nakayama K."/>
        </authorList>
    </citation>
    <scope>NUCLEOTIDE SEQUENCE</scope>
</reference>
<sequence>MKTSTMIKLIQTVCLLFALSFIALEYHLTLTSATVFSIQSPLEARPPVAASPLGARPLVQPIERSLASTLMALSGKSDKPKSKILKRVFTVNLSHDGVFVPIPVKYLQGDVKQVTNMDFESMSFEDLTEIVRRLVLGLVKTLYYWKTCKKLGSGRDLPGLSLYGGGFKPHRLVGQKFRNHGYPKKEHYRYDVMDYLNYENVQQEDSESSIDEYYSDDEREIDYADFSINGEDDIMITNLTTQDDFLNRLCSTSGLFRCFVTTPDSSLPTLLEDDLDASTIDP</sequence>
<reference evidence="1" key="1">
    <citation type="journal article" date="2022" name="Int. J. Mol. Sci.">
        <title>Draft Genome of Tanacetum Coccineum: Genomic Comparison of Closely Related Tanacetum-Family Plants.</title>
        <authorList>
            <person name="Yamashiro T."/>
            <person name="Shiraishi A."/>
            <person name="Nakayama K."/>
            <person name="Satake H."/>
        </authorList>
    </citation>
    <scope>NUCLEOTIDE SEQUENCE</scope>
</reference>
<protein>
    <submittedName>
        <fullName evidence="1">Uncharacterized protein</fullName>
    </submittedName>
</protein>